<evidence type="ECO:0000313" key="1">
    <source>
        <dbReference type="EnsemblPlants" id="Solyc05g052560.1.1.1"/>
    </source>
</evidence>
<dbReference type="PaxDb" id="4081-Solyc05g052560.1.1"/>
<dbReference type="EnsemblPlants" id="Solyc05g052560.1.1">
    <property type="protein sequence ID" value="Solyc05g052560.1.1.1"/>
    <property type="gene ID" value="Solyc05g052560.1"/>
</dbReference>
<evidence type="ECO:0000313" key="2">
    <source>
        <dbReference type="Proteomes" id="UP000004994"/>
    </source>
</evidence>
<proteinExistence type="predicted"/>
<organism evidence="1">
    <name type="scientific">Solanum lycopersicum</name>
    <name type="common">Tomato</name>
    <name type="synonym">Lycopersicon esculentum</name>
    <dbReference type="NCBI Taxonomy" id="4081"/>
    <lineage>
        <taxon>Eukaryota</taxon>
        <taxon>Viridiplantae</taxon>
        <taxon>Streptophyta</taxon>
        <taxon>Embryophyta</taxon>
        <taxon>Tracheophyta</taxon>
        <taxon>Spermatophyta</taxon>
        <taxon>Magnoliopsida</taxon>
        <taxon>eudicotyledons</taxon>
        <taxon>Gunneridae</taxon>
        <taxon>Pentapetalae</taxon>
        <taxon>asterids</taxon>
        <taxon>lamiids</taxon>
        <taxon>Solanales</taxon>
        <taxon>Solanaceae</taxon>
        <taxon>Solanoideae</taxon>
        <taxon>Solaneae</taxon>
        <taxon>Solanum</taxon>
        <taxon>Solanum subgen. Lycopersicon</taxon>
    </lineage>
</organism>
<protein>
    <submittedName>
        <fullName evidence="1">Uncharacterized protein</fullName>
    </submittedName>
</protein>
<dbReference type="Proteomes" id="UP000004994">
    <property type="component" value="Chromosome 5"/>
</dbReference>
<reference evidence="1" key="1">
    <citation type="journal article" date="2012" name="Nature">
        <title>The tomato genome sequence provides insights into fleshy fruit evolution.</title>
        <authorList>
            <consortium name="Tomato Genome Consortium"/>
        </authorList>
    </citation>
    <scope>NUCLEOTIDE SEQUENCE [LARGE SCALE GENOMIC DNA]</scope>
    <source>
        <strain evidence="1">cv. Heinz 1706</strain>
    </source>
</reference>
<sequence length="55" mass="6467">MRNRWRVQLRAGGGCNSRRKALKLGQQLRIHGSENIIKIRRLQICHPIVLVPIRR</sequence>
<keyword evidence="2" id="KW-1185">Reference proteome</keyword>
<dbReference type="AlphaFoldDB" id="A0A3Q7GNZ5"/>
<dbReference type="Gramene" id="Solyc05g052560.1.1">
    <property type="protein sequence ID" value="Solyc05g052560.1.1.1"/>
    <property type="gene ID" value="Solyc05g052560.1"/>
</dbReference>
<reference evidence="1" key="2">
    <citation type="submission" date="2019-01" db="UniProtKB">
        <authorList>
            <consortium name="EnsemblPlants"/>
        </authorList>
    </citation>
    <scope>IDENTIFICATION</scope>
    <source>
        <strain evidence="1">cv. Heinz 1706</strain>
    </source>
</reference>
<dbReference type="InParanoid" id="A0A3Q7GNZ5"/>
<name>A0A3Q7GNZ5_SOLLC</name>
<accession>A0A3Q7GNZ5</accession>